<dbReference type="Proteomes" id="UP000054761">
    <property type="component" value="Unassembled WGS sequence"/>
</dbReference>
<dbReference type="Pfam" id="PF02624">
    <property type="entry name" value="YcaO"/>
    <property type="match status" value="1"/>
</dbReference>
<reference evidence="2 3" key="1">
    <citation type="submission" date="2015-11" db="EMBL/GenBank/DDBJ databases">
        <title>Genomic analysis of 38 Legionella species identifies large and diverse effector repertoires.</title>
        <authorList>
            <person name="Burstein D."/>
            <person name="Amaro F."/>
            <person name="Zusman T."/>
            <person name="Lifshitz Z."/>
            <person name="Cohen O."/>
            <person name="Gilbert J.A."/>
            <person name="Pupko T."/>
            <person name="Shuman H.A."/>
            <person name="Segal G."/>
        </authorList>
    </citation>
    <scope>NUCLEOTIDE SEQUENCE [LARGE SCALE GENOMIC DNA]</scope>
    <source>
        <strain evidence="2 3">Bercovier 4</strain>
    </source>
</reference>
<organism evidence="2 3">
    <name type="scientific">Legionella israelensis</name>
    <dbReference type="NCBI Taxonomy" id="454"/>
    <lineage>
        <taxon>Bacteria</taxon>
        <taxon>Pseudomonadati</taxon>
        <taxon>Pseudomonadota</taxon>
        <taxon>Gammaproteobacteria</taxon>
        <taxon>Legionellales</taxon>
        <taxon>Legionellaceae</taxon>
        <taxon>Legionella</taxon>
    </lineage>
</organism>
<dbReference type="PANTHER" id="PTHR37809:SF1">
    <property type="entry name" value="RIBOSOMAL PROTEIN S12 METHYLTHIOTRANSFERASE ACCESSORY FACTOR YCAO"/>
    <property type="match status" value="1"/>
</dbReference>
<feature type="domain" description="YcaO" evidence="1">
    <location>
        <begin position="51"/>
        <end position="407"/>
    </location>
</feature>
<dbReference type="AlphaFoldDB" id="A0A0W0V2E4"/>
<protein>
    <submittedName>
        <fullName evidence="2">YcaO-like family protein</fullName>
    </submittedName>
</protein>
<dbReference type="EMBL" id="LNYH01000149">
    <property type="protein sequence ID" value="KTD14292.1"/>
    <property type="molecule type" value="Genomic_DNA"/>
</dbReference>
<dbReference type="PANTHER" id="PTHR37809">
    <property type="entry name" value="RIBOSOMAL PROTEIN S12 METHYLTHIOTRANSFERASE ACCESSORY FACTOR YCAO"/>
    <property type="match status" value="1"/>
</dbReference>
<keyword evidence="3" id="KW-1185">Reference proteome</keyword>
<gene>
    <name evidence="2" type="ORF">Lisr_2520</name>
</gene>
<name>A0A0W0V2E4_9GAMM</name>
<proteinExistence type="predicted"/>
<dbReference type="STRING" id="454.Lisr_2520"/>
<evidence type="ECO:0000313" key="3">
    <source>
        <dbReference type="Proteomes" id="UP000054761"/>
    </source>
</evidence>
<comment type="caution">
    <text evidence="2">The sequence shown here is derived from an EMBL/GenBank/DDBJ whole genome shotgun (WGS) entry which is preliminary data.</text>
</comment>
<dbReference type="PROSITE" id="PS51664">
    <property type="entry name" value="YCAO"/>
    <property type="match status" value="1"/>
</dbReference>
<evidence type="ECO:0000259" key="1">
    <source>
        <dbReference type="PROSITE" id="PS51664"/>
    </source>
</evidence>
<dbReference type="OrthoDB" id="5649316at2"/>
<sequence length="407" mass="46475">MINLAFDKLDFSPLCRATHAAVDYPIHLKIFTNHLLYVPRSAGCDGMIGYGGGTGTGFNLARKAYGEFLERNHFFTGVPITARKPLSEVKTPTLSAKLKTLCQELQINESLNIDEHAFCFTQVEDLFNGQACDYPFNAVSLNGKKEDRHFIPFNDSCSCASHRSKDKSLLNSLSEFIERQALIGSWMARRYRYRIEPELLMEVTPYSELVKNLLDNGELYIFENGLQLPGYSVLMFYFSKSERESVQYSVGASAGLSLQKALISALEELWQCYTFQYNVENTHLLEEKAGSDYHLNFQQCNHLGVKAIIPFMDNLSEQSIDVKTTDDLNQYPPFLFNEAIAELKIISSEIYYYHHYDVCTKVHYTKILSPDFFMHMGVDKRLNLNGAYARCLSICPETAYREKIPFP</sequence>
<dbReference type="PATRIC" id="fig|454.4.peg.2757"/>
<accession>A0A0W0V2E4</accession>
<dbReference type="RefSeq" id="WP_058502803.1">
    <property type="nucleotide sequence ID" value="NZ_CAAAJA010000011.1"/>
</dbReference>
<dbReference type="InterPro" id="IPR003776">
    <property type="entry name" value="YcaO-like_dom"/>
</dbReference>
<evidence type="ECO:0000313" key="2">
    <source>
        <dbReference type="EMBL" id="KTD14292.1"/>
    </source>
</evidence>